<name>A0A084VMM2_ANOSI</name>
<dbReference type="AlphaFoldDB" id="A0A084VMM2"/>
<accession>A0A084VMM2</accession>
<gene>
    <name evidence="1" type="ORF">ZHAS_00006557</name>
</gene>
<dbReference type="EnsemblMetazoa" id="ASIC006557-RA">
    <property type="protein sequence ID" value="ASIC006557-PA"/>
    <property type="gene ID" value="ASIC006557"/>
</dbReference>
<protein>
    <submittedName>
        <fullName evidence="1 2">Peptidase M23</fullName>
    </submittedName>
</protein>
<proteinExistence type="predicted"/>
<reference evidence="2" key="2">
    <citation type="submission" date="2020-05" db="UniProtKB">
        <authorList>
            <consortium name="EnsemblMetazoa"/>
        </authorList>
    </citation>
    <scope>IDENTIFICATION</scope>
</reference>
<evidence type="ECO:0000313" key="3">
    <source>
        <dbReference type="Proteomes" id="UP000030765"/>
    </source>
</evidence>
<sequence>MGTDRCTKNKTNPQSAKDTITDFIVSVPLNHSETLTVTVIPFLGFSSFERRMLASFASRRNQTRNGISLTFAKLTAEKARPPAGEADVKGARIISDSLQRSQAADDESSCRVFDEQKEDFRFSDPRRHTRVMEVCLRKLRAIDTELPDVTLAFFGAKLWYYTGKEGHNAVLL</sequence>
<dbReference type="VEuPathDB" id="VectorBase:ASIC006557"/>
<evidence type="ECO:0000313" key="2">
    <source>
        <dbReference type="EnsemblMetazoa" id="ASIC006557-PA"/>
    </source>
</evidence>
<organism evidence="1">
    <name type="scientific">Anopheles sinensis</name>
    <name type="common">Mosquito</name>
    <dbReference type="NCBI Taxonomy" id="74873"/>
    <lineage>
        <taxon>Eukaryota</taxon>
        <taxon>Metazoa</taxon>
        <taxon>Ecdysozoa</taxon>
        <taxon>Arthropoda</taxon>
        <taxon>Hexapoda</taxon>
        <taxon>Insecta</taxon>
        <taxon>Pterygota</taxon>
        <taxon>Neoptera</taxon>
        <taxon>Endopterygota</taxon>
        <taxon>Diptera</taxon>
        <taxon>Nematocera</taxon>
        <taxon>Culicoidea</taxon>
        <taxon>Culicidae</taxon>
        <taxon>Anophelinae</taxon>
        <taxon>Anopheles</taxon>
    </lineage>
</organism>
<dbReference type="Proteomes" id="UP000030765">
    <property type="component" value="Unassembled WGS sequence"/>
</dbReference>
<dbReference type="EMBL" id="ATLV01014607">
    <property type="status" value="NOT_ANNOTATED_CDS"/>
    <property type="molecule type" value="Genomic_DNA"/>
</dbReference>
<evidence type="ECO:0000313" key="1">
    <source>
        <dbReference type="EMBL" id="KFB39216.1"/>
    </source>
</evidence>
<keyword evidence="3" id="KW-1185">Reference proteome</keyword>
<dbReference type="EMBL" id="KE524975">
    <property type="protein sequence ID" value="KFB39216.1"/>
    <property type="molecule type" value="Genomic_DNA"/>
</dbReference>
<reference evidence="1 3" key="1">
    <citation type="journal article" date="2014" name="BMC Genomics">
        <title>Genome sequence of Anopheles sinensis provides insight into genetics basis of mosquito competence for malaria parasites.</title>
        <authorList>
            <person name="Zhou D."/>
            <person name="Zhang D."/>
            <person name="Ding G."/>
            <person name="Shi L."/>
            <person name="Hou Q."/>
            <person name="Ye Y."/>
            <person name="Xu Y."/>
            <person name="Zhou H."/>
            <person name="Xiong C."/>
            <person name="Li S."/>
            <person name="Yu J."/>
            <person name="Hong S."/>
            <person name="Yu X."/>
            <person name="Zou P."/>
            <person name="Chen C."/>
            <person name="Chang X."/>
            <person name="Wang W."/>
            <person name="Lv Y."/>
            <person name="Sun Y."/>
            <person name="Ma L."/>
            <person name="Shen B."/>
            <person name="Zhu C."/>
        </authorList>
    </citation>
    <scope>NUCLEOTIDE SEQUENCE [LARGE SCALE GENOMIC DNA]</scope>
</reference>